<dbReference type="Proteomes" id="UP000236569">
    <property type="component" value="Unassembled WGS sequence"/>
</dbReference>
<dbReference type="Gene3D" id="2.60.120.1060">
    <property type="entry name" value="NPCBM/NEW2 domain"/>
    <property type="match status" value="1"/>
</dbReference>
<keyword evidence="2" id="KW-0378">Hydrolase</keyword>
<dbReference type="InterPro" id="IPR011050">
    <property type="entry name" value="Pectin_lyase_fold/virulence"/>
</dbReference>
<dbReference type="SMART" id="SM00710">
    <property type="entry name" value="PbH1"/>
    <property type="match status" value="6"/>
</dbReference>
<dbReference type="InterPro" id="IPR006626">
    <property type="entry name" value="PbH1"/>
</dbReference>
<sequence>MVGALLALTLGLAACGSQSPAPEVAAEQPVTSADAAAPDDAELEALQLGAGSDLSLEPFVSVTNGWGPVERNLSNGEKAAGDGRALTIGGRTYARGLGVHASSSLTFDLGGRCSTFTSAVGVDDEVSSRGSVVFQVYADGVKLYDSGVLRGSDGARALSVNVSGRRELRLVVTDAGDGVSSDHADWASPSLLGCAAAPSAAPVSAPAGGEPVFSGPLVITKGGTYSGNWESLDTTPVITIQTSEPVIIENSRLRGGGRLITGWDYDLTVRNVRGEARTPGQAGRSATRVVAGENIRNLRVENSTFSGGGIYVRSFKGTGDQGIRILRNTFRNIDGRQSDGRGGYNGQTNIMQAIQFNAVQGIANAEIAWNQVINEPGQSAVEDNINLYASSGTPDKPILIHDNYIQGAYPADPTSKVYSGGGIMLGDAKVTDPRGNGYVRAYDNQIVGTTNYGLAIAGGVGIEAYRNRVVGSGRLPDGSRLPAQNVGIYVWDIYGAGNLAPATFAGNSLRDNVSGWTKVGADGKTSTNPMWLPHCGYRGTTCANNVSLGKVTPASEAAELVRWQQKLGDAGVRVGAQ</sequence>
<dbReference type="InterPro" id="IPR038637">
    <property type="entry name" value="NPCBM_sf"/>
</dbReference>
<feature type="domain" description="Glycosyl hydrolase family 98 putative carbohydrate-binding module" evidence="1">
    <location>
        <begin position="48"/>
        <end position="193"/>
    </location>
</feature>
<proteinExistence type="predicted"/>
<protein>
    <submittedName>
        <fullName evidence="2">Glycosyl hydrolase</fullName>
    </submittedName>
</protein>
<evidence type="ECO:0000313" key="3">
    <source>
        <dbReference type="Proteomes" id="UP000236569"/>
    </source>
</evidence>
<name>A0A2I9DBF6_9DEIO</name>
<dbReference type="SUPFAM" id="SSF51126">
    <property type="entry name" value="Pectin lyase-like"/>
    <property type="match status" value="1"/>
</dbReference>
<organism evidence="2 3">
    <name type="scientific">Deinococcus aerius</name>
    <dbReference type="NCBI Taxonomy" id="200253"/>
    <lineage>
        <taxon>Bacteria</taxon>
        <taxon>Thermotogati</taxon>
        <taxon>Deinococcota</taxon>
        <taxon>Deinococci</taxon>
        <taxon>Deinococcales</taxon>
        <taxon>Deinococcaceae</taxon>
        <taxon>Deinococcus</taxon>
    </lineage>
</organism>
<dbReference type="InterPro" id="IPR013222">
    <property type="entry name" value="Glyco_hyd_98_carb-bd"/>
</dbReference>
<dbReference type="Pfam" id="PF08305">
    <property type="entry name" value="NPCBM"/>
    <property type="match status" value="1"/>
</dbReference>
<dbReference type="AlphaFoldDB" id="A0A2I9DBF6"/>
<dbReference type="SMART" id="SM00776">
    <property type="entry name" value="NPCBM"/>
    <property type="match status" value="1"/>
</dbReference>
<gene>
    <name evidence="2" type="ORF">DAERI_210006</name>
</gene>
<comment type="caution">
    <text evidence="2">The sequence shown here is derived from an EMBL/GenBank/DDBJ whole genome shotgun (WGS) entry which is preliminary data.</text>
</comment>
<evidence type="ECO:0000259" key="1">
    <source>
        <dbReference type="SMART" id="SM00776"/>
    </source>
</evidence>
<keyword evidence="3" id="KW-1185">Reference proteome</keyword>
<reference evidence="3" key="1">
    <citation type="submission" date="2018-01" db="EMBL/GenBank/DDBJ databases">
        <title>Draft Genome Sequence of the Radioresistant Bacterium Deinococcus aerius TR0125, Isolated from the Higher Atmosphere above Japan.</title>
        <authorList>
            <person name="Satoh K."/>
            <person name="Arai H."/>
            <person name="Sanzen T."/>
            <person name="Kawaguchi Y."/>
            <person name="Hayashi H."/>
            <person name="Yokobori S."/>
            <person name="Yamagishi A."/>
            <person name="Oono Y."/>
            <person name="Narumi I."/>
        </authorList>
    </citation>
    <scope>NUCLEOTIDE SEQUENCE [LARGE SCALE GENOMIC DNA]</scope>
    <source>
        <strain evidence="3">TR0125</strain>
    </source>
</reference>
<dbReference type="InterPro" id="IPR008979">
    <property type="entry name" value="Galactose-bd-like_sf"/>
</dbReference>
<accession>A0A2I9DBF6</accession>
<evidence type="ECO:0000313" key="2">
    <source>
        <dbReference type="EMBL" id="GBF08010.1"/>
    </source>
</evidence>
<dbReference type="SUPFAM" id="SSF49785">
    <property type="entry name" value="Galactose-binding domain-like"/>
    <property type="match status" value="1"/>
</dbReference>
<dbReference type="EMBL" id="BFAG01000021">
    <property type="protein sequence ID" value="GBF08010.1"/>
    <property type="molecule type" value="Genomic_DNA"/>
</dbReference>
<dbReference type="GO" id="GO:0016787">
    <property type="term" value="F:hydrolase activity"/>
    <property type="evidence" value="ECO:0007669"/>
    <property type="project" value="UniProtKB-KW"/>
</dbReference>